<feature type="compositionally biased region" description="Low complexity" evidence="1">
    <location>
        <begin position="32"/>
        <end position="48"/>
    </location>
</feature>
<name>A0ABT0LGT5_9GAMM</name>
<evidence type="ECO:0000313" key="3">
    <source>
        <dbReference type="EMBL" id="MCL1126903.1"/>
    </source>
</evidence>
<keyword evidence="4" id="KW-1185">Reference proteome</keyword>
<dbReference type="RefSeq" id="WP_248942313.1">
    <property type="nucleotide sequence ID" value="NZ_JAKIKS010000114.1"/>
</dbReference>
<organism evidence="3 4">
    <name type="scientific">Shewanella surugensis</name>
    <dbReference type="NCBI Taxonomy" id="212020"/>
    <lineage>
        <taxon>Bacteria</taxon>
        <taxon>Pseudomonadati</taxon>
        <taxon>Pseudomonadota</taxon>
        <taxon>Gammaproteobacteria</taxon>
        <taxon>Alteromonadales</taxon>
        <taxon>Shewanellaceae</taxon>
        <taxon>Shewanella</taxon>
    </lineage>
</organism>
<feature type="chain" id="PRO_5046624106" description="Cytochrome c family protein" evidence="2">
    <location>
        <begin position="20"/>
        <end position="486"/>
    </location>
</feature>
<dbReference type="EMBL" id="JAKIKS010000114">
    <property type="protein sequence ID" value="MCL1126903.1"/>
    <property type="molecule type" value="Genomic_DNA"/>
</dbReference>
<sequence>MMKSLIMILIITLSLSACMPKQDLDHPITADTTLSSSNSASQTPTSTTQHNADNRSNSDSASCQGDLAWLGSSSTLPTSVAEGNNCSFQQFAWQAFSYLLQTDNTTKQPRFLSWMPTYDIFVDEGDSPRKWEATTPTEDNTCQKVRKDNPERLYLSQTVLENVTIEQAGSNFPLIDQAGNFVYYDILVNEISYDFITQCDLYQSNCAAKVYEQYPSNGSGENNYANLRFPASSFVLKTAWMLNPKNEEDYFVIPGIISKNCQKVDLALVGMHVVGTTEVHKEFIWATFDHNKNAPDCELVESGNVPNDPQKPWNFYNPECKDCPRNTFQAGKPTQVCRIHPYGESTVAEQAPDNTPNMKQINQSMSDNITSSNGTPNYWANYELTGNVWSKNGNLPATTNFQRGSLASANVSMETYVQDGVATINPAFNCMSCHNVATGTQGTGRYAIATQQSNAAVSHLFKQVQPNTGGCTTGALPAACTAKYVK</sequence>
<feature type="region of interest" description="Disordered" evidence="1">
    <location>
        <begin position="29"/>
        <end position="60"/>
    </location>
</feature>
<accession>A0ABT0LGT5</accession>
<reference evidence="3 4" key="1">
    <citation type="submission" date="2022-01" db="EMBL/GenBank/DDBJ databases">
        <title>Whole genome-based taxonomy of the Shewanellaceae.</title>
        <authorList>
            <person name="Martin-Rodriguez A.J."/>
        </authorList>
    </citation>
    <scope>NUCLEOTIDE SEQUENCE [LARGE SCALE GENOMIC DNA]</scope>
    <source>
        <strain evidence="3 4">DSM 17177</strain>
    </source>
</reference>
<protein>
    <recommendedName>
        <fullName evidence="5">Cytochrome c family protein</fullName>
    </recommendedName>
</protein>
<gene>
    <name evidence="3" type="ORF">L2764_21060</name>
</gene>
<proteinExistence type="predicted"/>
<keyword evidence="2" id="KW-0732">Signal</keyword>
<comment type="caution">
    <text evidence="3">The sequence shown here is derived from an EMBL/GenBank/DDBJ whole genome shotgun (WGS) entry which is preliminary data.</text>
</comment>
<dbReference type="PROSITE" id="PS51257">
    <property type="entry name" value="PROKAR_LIPOPROTEIN"/>
    <property type="match status" value="1"/>
</dbReference>
<feature type="signal peptide" evidence="2">
    <location>
        <begin position="1"/>
        <end position="19"/>
    </location>
</feature>
<evidence type="ECO:0000256" key="2">
    <source>
        <dbReference type="SAM" id="SignalP"/>
    </source>
</evidence>
<evidence type="ECO:0000313" key="4">
    <source>
        <dbReference type="Proteomes" id="UP001203423"/>
    </source>
</evidence>
<evidence type="ECO:0000256" key="1">
    <source>
        <dbReference type="SAM" id="MobiDB-lite"/>
    </source>
</evidence>
<evidence type="ECO:0008006" key="5">
    <source>
        <dbReference type="Google" id="ProtNLM"/>
    </source>
</evidence>
<dbReference type="Proteomes" id="UP001203423">
    <property type="component" value="Unassembled WGS sequence"/>
</dbReference>